<dbReference type="PANTHER" id="PTHR22625:SF70">
    <property type="entry name" value="PLEXIN A, ISOFORM A"/>
    <property type="match status" value="1"/>
</dbReference>
<feature type="domain" description="IPT/TIG" evidence="1">
    <location>
        <begin position="368"/>
        <end position="455"/>
    </location>
</feature>
<dbReference type="InterPro" id="IPR014756">
    <property type="entry name" value="Ig_E-set"/>
</dbReference>
<feature type="domain" description="IPT/TIG" evidence="1">
    <location>
        <begin position="2330"/>
        <end position="2424"/>
    </location>
</feature>
<protein>
    <recommendedName>
        <fullName evidence="1">IPT/TIG domain-containing protein</fullName>
    </recommendedName>
</protein>
<proteinExistence type="predicted"/>
<feature type="domain" description="IPT/TIG" evidence="1">
    <location>
        <begin position="1691"/>
        <end position="1782"/>
    </location>
</feature>
<feature type="domain" description="IPT/TIG" evidence="1">
    <location>
        <begin position="1209"/>
        <end position="1302"/>
    </location>
</feature>
<gene>
    <name evidence="2" type="ORF">TL16_g06702</name>
</gene>
<dbReference type="Pfam" id="PF01833">
    <property type="entry name" value="TIG"/>
    <property type="match status" value="25"/>
</dbReference>
<evidence type="ECO:0000259" key="1">
    <source>
        <dbReference type="SMART" id="SM00429"/>
    </source>
</evidence>
<accession>A0A9W7APX4</accession>
<dbReference type="GO" id="GO:0017154">
    <property type="term" value="F:semaphorin receptor activity"/>
    <property type="evidence" value="ECO:0007669"/>
    <property type="project" value="InterPro"/>
</dbReference>
<feature type="domain" description="IPT/TIG" evidence="1">
    <location>
        <begin position="556"/>
        <end position="645"/>
    </location>
</feature>
<feature type="domain" description="IPT/TIG" evidence="1">
    <location>
        <begin position="2149"/>
        <end position="2235"/>
    </location>
</feature>
<dbReference type="InterPro" id="IPR002909">
    <property type="entry name" value="IPT_dom"/>
</dbReference>
<feature type="domain" description="IPT/TIG" evidence="1">
    <location>
        <begin position="647"/>
        <end position="745"/>
    </location>
</feature>
<comment type="caution">
    <text evidence="2">The sequence shown here is derived from an EMBL/GenBank/DDBJ whole genome shotgun (WGS) entry which is preliminary data.</text>
</comment>
<feature type="domain" description="IPT/TIG" evidence="1">
    <location>
        <begin position="274"/>
        <end position="366"/>
    </location>
</feature>
<dbReference type="InterPro" id="IPR031148">
    <property type="entry name" value="Plexin"/>
</dbReference>
<dbReference type="CDD" id="cd00603">
    <property type="entry name" value="IPT_PCSR"/>
    <property type="match status" value="4"/>
</dbReference>
<dbReference type="InterPro" id="IPR013783">
    <property type="entry name" value="Ig-like_fold"/>
</dbReference>
<dbReference type="SMART" id="SM00429">
    <property type="entry name" value="IPT"/>
    <property type="match status" value="26"/>
</dbReference>
<dbReference type="PANTHER" id="PTHR22625">
    <property type="entry name" value="PLEXIN"/>
    <property type="match status" value="1"/>
</dbReference>
<organism evidence="2 3">
    <name type="scientific">Triparma laevis f. inornata</name>
    <dbReference type="NCBI Taxonomy" id="1714386"/>
    <lineage>
        <taxon>Eukaryota</taxon>
        <taxon>Sar</taxon>
        <taxon>Stramenopiles</taxon>
        <taxon>Ochrophyta</taxon>
        <taxon>Bolidophyceae</taxon>
        <taxon>Parmales</taxon>
        <taxon>Triparmaceae</taxon>
        <taxon>Triparma</taxon>
    </lineage>
</organism>
<evidence type="ECO:0000313" key="2">
    <source>
        <dbReference type="EMBL" id="GMH75266.1"/>
    </source>
</evidence>
<feature type="domain" description="IPT/TIG" evidence="1">
    <location>
        <begin position="847"/>
        <end position="935"/>
    </location>
</feature>
<name>A0A9W7APX4_9STRA</name>
<feature type="domain" description="IPT/TIG" evidence="1">
    <location>
        <begin position="1786"/>
        <end position="1874"/>
    </location>
</feature>
<feature type="domain" description="IPT/TIG" evidence="1">
    <location>
        <begin position="2640"/>
        <end position="2737"/>
    </location>
</feature>
<feature type="domain" description="IPT/TIG" evidence="1">
    <location>
        <begin position="2058"/>
        <end position="2147"/>
    </location>
</feature>
<feature type="domain" description="IPT/TIG" evidence="1">
    <location>
        <begin position="937"/>
        <end position="1027"/>
    </location>
</feature>
<feature type="domain" description="IPT/TIG" evidence="1">
    <location>
        <begin position="5"/>
        <end position="97"/>
    </location>
</feature>
<dbReference type="Proteomes" id="UP001162640">
    <property type="component" value="Unassembled WGS sequence"/>
</dbReference>
<feature type="domain" description="IPT/TIG" evidence="1">
    <location>
        <begin position="99"/>
        <end position="187"/>
    </location>
</feature>
<dbReference type="CDD" id="cd00102">
    <property type="entry name" value="IPT"/>
    <property type="match status" value="13"/>
</dbReference>
<feature type="domain" description="IPT/TIG" evidence="1">
    <location>
        <begin position="189"/>
        <end position="272"/>
    </location>
</feature>
<dbReference type="SUPFAM" id="SSF81296">
    <property type="entry name" value="E set domains"/>
    <property type="match status" value="27"/>
</dbReference>
<feature type="domain" description="IPT/TIG" evidence="1">
    <location>
        <begin position="1404"/>
        <end position="1495"/>
    </location>
</feature>
<reference evidence="3" key="1">
    <citation type="journal article" date="2023" name="Commun. Biol.">
        <title>Genome analysis of Parmales, the sister group of diatoms, reveals the evolutionary specialization of diatoms from phago-mixotrophs to photoautotrophs.</title>
        <authorList>
            <person name="Ban H."/>
            <person name="Sato S."/>
            <person name="Yoshikawa S."/>
            <person name="Yamada K."/>
            <person name="Nakamura Y."/>
            <person name="Ichinomiya M."/>
            <person name="Sato N."/>
            <person name="Blanc-Mathieu R."/>
            <person name="Endo H."/>
            <person name="Kuwata A."/>
            <person name="Ogata H."/>
        </authorList>
    </citation>
    <scope>NUCLEOTIDE SEQUENCE [LARGE SCALE GENOMIC DNA]</scope>
</reference>
<feature type="domain" description="IPT/TIG" evidence="1">
    <location>
        <begin position="1121"/>
        <end position="1207"/>
    </location>
</feature>
<sequence>MYHQSPSVSSVYPPTGPESGSTVLVVTGENFVRSSDLQCKFYSSPTSSNFYVPATYISPTAVKCATLSSVPHTVDLSISTNGQPFGESSNTIPFEFSAVTTISSITPSQGVTTGNTPVTLMGTGFSASTLLCKFGNVVVTPSIVYDSTTASCVAPPAPASLSSGGDVSLTVSSNNGVYTGDLTYTYKPAVTITTISPRTGPATGGTTVTVYGSNFAGDFSCFFGPAKVDAVLLSSGMLSCVSPASSSPSVYFEIKSKDEADTTASSIVFTFAALPTVASVSPASGKDTGGTLVTLTGNGFLNTEHLSCKFGEMGSIPAIFVSPTRLTCSSPAATSITEDQDALSVPVTVSLNSQQFSETDATFSYAAVPSITNIAPTSVSSLGGAPVTLSGSGFFGDGAQTVCSFDGTLIEASSSSDTTFVCVVPPRFNTGEISVAVSTNGGVEFSEDSVSLTITIPTLVSSVTPSSGPASGGYPLTLATSELAPGTDSYKCKFLDSASSTYTIEEATLDALDNSITCAAAPESSSFTSDTVYVSVSTNGGAEFSSRAATFTFLPSPAVTSAVPNFTHERGGTQVTLTGTSFPTTSSATLFCHFGAVTTEAVKMTSTKAACVAPASTSKSATTTLSLSTTATTDDSTSSVPFSYLPLISISSMLPASGPIAGGTSVTLIGTGFDTSLSYACVFSDSKTEVSTVLAPHSSTSSSCPTPPAAAFQTTSVTLSLKYTMPSGLTYPVSDNEPSLPFLYRSGVHVSSVSPSTGPKDTSTVISVFGSNFVNSPNLACGWFTTESTESAELAATTPATYVSSYHLTCATPTVVDVSSARVEVSLNAKDYTSTSTQFYFHDVIAVTALMPSSGPESGGTSVTVVGSNFMPFSTIACKFTNKQTEAELFSASTTFATTDAVMCVTPTLSPGEYAVSVSNNNIDFSDSSATFTAHAPLSPISQSPVSGPASGGTEVTVKGAFFPDSKTLSCKFGDKVTKAKYVSSTELTCVTPSAYTTSVSSSVPVSVSGNGREFTTGESNLSFIYAPLPSISQVYPVSGSVDGGTTIQLAGSNLDVASSEMSVLCRFGSQTVPATVISPSQISCVAPSSLSSVSIVSLEVSTNSGTDFSKSGLTFRYSDLAVPTALLPPAGIEDGGFKVIVTGSGFYSTPTLGCKFGNVFAPGTYVSSDRIECTAPPAASVGAAISVGVTLNGVDFSSQELTFTYTPSLVVSLITPASSPIGSTTTVTVTGENFAIAAGVAGLALSCDFGDYRSTASVISDTEITCDAPSVADVGNYVFDVTSNGNSVINAHVSRLAYEFFNPSSIYAVKPSFGRVGGGTLITVTGTNFLSAGSVSCGFESNGFGAAASEATVVSDTELTCISPSLPSSISTTTTVHADLSINSLKTGVKISQQSTTFAYRPELTVLSLHPATGNLAGGTDVTVKISPSSTFVNSDLLACAFGSETVPATFLSSTVVKCTTLVDANRIASSAKVSVSNNGVDFDGNVDFNFSVMPTVAYVAPATGPSTGGTVVTVTGSNFDPDATDLPFCEFSFTSGGSSTLVRATQVLSSTTLTCAAPARFEDFSAASVRVTLNGVEFDTSTASPAFSYYESPELSLVTPVAGISDTETIVTVTGTDFSPSYLGDASCKLVAGDATVAEATATAVTTTSVTCELKCPDVKASSAVYALKVSMNGVDYTQSGVAFYCDSAPVVSAASPATVEVGSGATTITVTGQDFFDRPGLSCVRMSDSGDGVAILPATYLSSTMVSCSVPKSASPSAIKMFLSNDGVNFQEASSFSITYHSEVTIDAVSPSITSRNGVVTLTGSNFVANAANLGCFVNDEVASAVSFVDENTVTCKLSSQTPILSAAQSTISLSFNNVDFTTVTHPLTILETPTVSSVYPTGGLISGGSQVSLQGTNFIDTPGLKCKFGTEVVDATFVSSTMITCFAPAATSSSRAVSVLVSNDNFGSTPSTANVAFSYFSAAEASHLAPSSGPTDGGTALIVAGSNFDPTLTYTCELGGETTAATFISTTSISCLTPPSPVVKKSVELLIKETTFNSVFATGSTSLRFDYFQKPIMTSLEPSTGPVSGGAFVTVQGTGFDGSSGAVFCKFGSSVVSAMLLDEKHISCQSPPATSASASTVSISASINGADYVTNADLKFAYYSELNIDSVSPASGTVSGGTMVTVGGTNFTPRSDTQCKFGEKVVFAYYATPSSFVCVAPAQTAAGVKKLMIKYNSESDWVDSMLPFDYHDAVSITSISPASILETGMEAITISGTNFDTVGDKDQISCRFGRLGDLVPAKFLSATLVTCVAGAAASGVGEVAVSLTMNGVDFVNSLAPLKYVPHLTVSSISPALGPLTGGTSVTVTGTGFLHDSDILCAYGSASMIATYISSTAVTCDSAPLFVSTHHSVDISSVQMQVVQIKGDVSGKSNYVTFDQYWNVPSWTVEMQPVASPTAGHTRLTVSGFEGVVSSLGASADPVCKFAFSEATLTSTALSVILPEDATAVAVVDFATSTISCDSPPMAGLSSGLAFVPVYLSLNGGHDFPISESSLVLTYYPDISIGASSPSSLPAIGSSEVFVSGSNLPNIGTLGCKFGQEVGEATYISSELVKCALPASFAAQASATLNPAVVIGVMVTGNGQQFTEAIPLELRFEPKMSSLGSPVASTRGGTVVTVMGNNFASAVDGIRLHDDTNPSRPYLYATTTCSSSTICTFVAPSLALSNESVSDASAEATSSQNLAIEMSYSNYNYITTGLSLTYYPELLLASISPLTAMVNADVSVTLTGSNFLASFKYECVFTGADGAVVSSPSQRTTSATLACSVPVQSTPTTLQVQARRVDDQDTTSDSFPFIITDDHALTSVLPISVPEGRSTVVTLMGTGIIRTPELSCLFFGKSSEKVSAPATFKSDTTVECSTPAGMELGATSVFLSTNGVDAVGNSLSLLVVGERSMNDMSVIAGPASGGTPITVTGAGFALDGSSSDHLRTFCQFGDYLQTVATILSDTELTCESPVLYDEEHYFNFEENLPKTVPFKVVVKHPY</sequence>
<feature type="domain" description="IPT/TIG" evidence="1">
    <location>
        <begin position="1029"/>
        <end position="1117"/>
    </location>
</feature>
<feature type="domain" description="IPT/TIG" evidence="1">
    <location>
        <begin position="2237"/>
        <end position="2328"/>
    </location>
</feature>
<feature type="domain" description="IPT/TIG" evidence="1">
    <location>
        <begin position="1966"/>
        <end position="2056"/>
    </location>
</feature>
<feature type="domain" description="IPT/TIG" evidence="1">
    <location>
        <begin position="457"/>
        <end position="554"/>
    </location>
</feature>
<feature type="domain" description="IPT/TIG" evidence="1">
    <location>
        <begin position="1876"/>
        <end position="1964"/>
    </location>
</feature>
<dbReference type="EMBL" id="BLQM01000205">
    <property type="protein sequence ID" value="GMH75266.1"/>
    <property type="molecule type" value="Genomic_DNA"/>
</dbReference>
<feature type="domain" description="IPT/TIG" evidence="1">
    <location>
        <begin position="1496"/>
        <end position="1592"/>
    </location>
</feature>
<dbReference type="Gene3D" id="2.60.40.10">
    <property type="entry name" value="Immunoglobulins"/>
    <property type="match status" value="30"/>
</dbReference>
<feature type="domain" description="IPT/TIG" evidence="1">
    <location>
        <begin position="749"/>
        <end position="842"/>
    </location>
</feature>
<feature type="domain" description="IPT/TIG" evidence="1">
    <location>
        <begin position="1304"/>
        <end position="1402"/>
    </location>
</feature>
<evidence type="ECO:0000313" key="3">
    <source>
        <dbReference type="Proteomes" id="UP001162640"/>
    </source>
</evidence>